<name>A0A848KEX6_9NOCA</name>
<reference evidence="2 3" key="1">
    <citation type="submission" date="2019-05" db="EMBL/GenBank/DDBJ databases">
        <authorList>
            <person name="Lee S.D."/>
        </authorList>
    </citation>
    <scope>NUCLEOTIDE SEQUENCE [LARGE SCALE GENOMIC DNA]</scope>
    <source>
        <strain evidence="2 3">YC2-7</strain>
    </source>
</reference>
<evidence type="ECO:0000313" key="3">
    <source>
        <dbReference type="Proteomes" id="UP000535543"/>
    </source>
</evidence>
<dbReference type="Gene3D" id="3.40.710.10">
    <property type="entry name" value="DD-peptidase/beta-lactamase superfamily"/>
    <property type="match status" value="1"/>
</dbReference>
<sequence length="392" mass="41052">MSNDARINGWTADGFESVGASFAKLIGPGRPGGGALTISVHGEPVVNLWTGYADAARTTPWTENTGAVAWSATKGPTAMVIHRLVDRGLLDYDEPVARYWPEFAQQGKGTITVRDALTHRAGLSSVVGLTTRPADFLDLELMESRIAAARPRLHGVPAYHGLTYGWVLGGLARSVTGSSLPDLFRTELAEPLGVDGLHLGAPAAGSKTVIAEMVGKRFGSLGSRVALSVASVAGRAPYVGLVPNAFGDVLGPLTKGDPPLVIGANLGAASGIFTAPALANFYAAIVSGTLLSPELNAQIGVLQSRQRDRILGQLWGLGFHHLPGMRGFGHVGLSGTTGWVVPQHGLAIGFVHNRMDLRTLPADQVLLPRLMPSIAKAVRASRPARAGERRAS</sequence>
<dbReference type="EMBL" id="VCQU01000002">
    <property type="protein sequence ID" value="NMN94720.1"/>
    <property type="molecule type" value="Genomic_DNA"/>
</dbReference>
<dbReference type="InterPro" id="IPR012338">
    <property type="entry name" value="Beta-lactam/transpept-like"/>
</dbReference>
<dbReference type="Proteomes" id="UP000535543">
    <property type="component" value="Unassembled WGS sequence"/>
</dbReference>
<evidence type="ECO:0000313" key="2">
    <source>
        <dbReference type="EMBL" id="NMN94720.1"/>
    </source>
</evidence>
<accession>A0A848KEX6</accession>
<keyword evidence="3" id="KW-1185">Reference proteome</keyword>
<dbReference type="AlphaFoldDB" id="A0A848KEX6"/>
<dbReference type="InterPro" id="IPR001466">
    <property type="entry name" value="Beta-lactam-related"/>
</dbReference>
<protein>
    <submittedName>
        <fullName evidence="2">Beta-lactamase family protein</fullName>
    </submittedName>
</protein>
<reference evidence="2 3" key="2">
    <citation type="submission" date="2020-06" db="EMBL/GenBank/DDBJ databases">
        <title>Antribacter stalactiti gen. nov., sp. nov., a new member of the family Nacardiaceae isolated from a cave.</title>
        <authorList>
            <person name="Kim I.S."/>
        </authorList>
    </citation>
    <scope>NUCLEOTIDE SEQUENCE [LARGE SCALE GENOMIC DNA]</scope>
    <source>
        <strain evidence="2 3">YC2-7</strain>
    </source>
</reference>
<dbReference type="SUPFAM" id="SSF56601">
    <property type="entry name" value="beta-lactamase/transpeptidase-like"/>
    <property type="match status" value="1"/>
</dbReference>
<dbReference type="Pfam" id="PF00144">
    <property type="entry name" value="Beta-lactamase"/>
    <property type="match status" value="1"/>
</dbReference>
<gene>
    <name evidence="2" type="ORF">FGL95_06680</name>
</gene>
<comment type="caution">
    <text evidence="2">The sequence shown here is derived from an EMBL/GenBank/DDBJ whole genome shotgun (WGS) entry which is preliminary data.</text>
</comment>
<proteinExistence type="predicted"/>
<evidence type="ECO:0000259" key="1">
    <source>
        <dbReference type="Pfam" id="PF00144"/>
    </source>
</evidence>
<dbReference type="PANTHER" id="PTHR43319">
    <property type="entry name" value="BETA-LACTAMASE-RELATED"/>
    <property type="match status" value="1"/>
</dbReference>
<dbReference type="InterPro" id="IPR052907">
    <property type="entry name" value="Beta-lactamase/esterase"/>
</dbReference>
<dbReference type="PANTHER" id="PTHR43319:SF3">
    <property type="entry name" value="BETA-LACTAMASE-RELATED DOMAIN-CONTAINING PROTEIN"/>
    <property type="match status" value="1"/>
</dbReference>
<dbReference type="RefSeq" id="WP_169585453.1">
    <property type="nucleotide sequence ID" value="NZ_VCQU01000002.1"/>
</dbReference>
<feature type="domain" description="Beta-lactamase-related" evidence="1">
    <location>
        <begin position="32"/>
        <end position="357"/>
    </location>
</feature>
<organism evidence="2 3">
    <name type="scientific">Antrihabitans stalactiti</name>
    <dbReference type="NCBI Taxonomy" id="2584121"/>
    <lineage>
        <taxon>Bacteria</taxon>
        <taxon>Bacillati</taxon>
        <taxon>Actinomycetota</taxon>
        <taxon>Actinomycetes</taxon>
        <taxon>Mycobacteriales</taxon>
        <taxon>Nocardiaceae</taxon>
        <taxon>Antrihabitans</taxon>
    </lineage>
</organism>